<evidence type="ECO:0000256" key="1">
    <source>
        <dbReference type="ARBA" id="ARBA00004651"/>
    </source>
</evidence>
<evidence type="ECO:0000313" key="11">
    <source>
        <dbReference type="EMBL" id="MDT0497684.1"/>
    </source>
</evidence>
<comment type="caution">
    <text evidence="11">The sequence shown here is derived from an EMBL/GenBank/DDBJ whole genome shotgun (WGS) entry which is preliminary data.</text>
</comment>
<dbReference type="PIRSF" id="PIRSF037714">
    <property type="entry name" value="TolR"/>
    <property type="match status" value="1"/>
</dbReference>
<feature type="transmembrane region" description="Helical" evidence="8">
    <location>
        <begin position="361"/>
        <end position="388"/>
    </location>
</feature>
<dbReference type="PANTHER" id="PTHR30625:SF11">
    <property type="entry name" value="MOTA_TOLQ_EXBB PROTON CHANNEL DOMAIN-CONTAINING PROTEIN"/>
    <property type="match status" value="1"/>
</dbReference>
<dbReference type="Proteomes" id="UP001254608">
    <property type="component" value="Unassembled WGS sequence"/>
</dbReference>
<feature type="domain" description="MotA/TolQ/ExbB proton channel" evidence="10">
    <location>
        <begin position="322"/>
        <end position="436"/>
    </location>
</feature>
<dbReference type="Pfam" id="PF01618">
    <property type="entry name" value="MotA_ExbB"/>
    <property type="match status" value="1"/>
</dbReference>
<evidence type="ECO:0000256" key="9">
    <source>
        <dbReference type="SAM" id="SignalP"/>
    </source>
</evidence>
<accession>A0ABU2WJ71</accession>
<evidence type="ECO:0000256" key="2">
    <source>
        <dbReference type="ARBA" id="ARBA00022475"/>
    </source>
</evidence>
<feature type="coiled-coil region" evidence="7">
    <location>
        <begin position="48"/>
        <end position="93"/>
    </location>
</feature>
<evidence type="ECO:0000256" key="5">
    <source>
        <dbReference type="ARBA" id="ARBA00023136"/>
    </source>
</evidence>
<dbReference type="EMBL" id="JAVRIC010000012">
    <property type="protein sequence ID" value="MDT0497684.1"/>
    <property type="molecule type" value="Genomic_DNA"/>
</dbReference>
<evidence type="ECO:0000256" key="6">
    <source>
        <dbReference type="RuleBase" id="RU004057"/>
    </source>
</evidence>
<keyword evidence="2" id="KW-1003">Cell membrane</keyword>
<keyword evidence="6" id="KW-0653">Protein transport</keyword>
<dbReference type="InterPro" id="IPR050790">
    <property type="entry name" value="ExbB/TolQ_transport"/>
</dbReference>
<keyword evidence="12" id="KW-1185">Reference proteome</keyword>
<keyword evidence="5 8" id="KW-0472">Membrane</keyword>
<sequence length="456" mass="49162">MTGVMCRALTVLCLMGFCSALFAQAPDADFDALLQELRESAQDSATLNREREARFVEQKQQREALMREAEAKLASARKKAAAAKSRYDTQQAELLAARKKLDDGVGELGQVYSTLRSAAGELRQQAQGSLVSAQFPQGESLLGTLADGRRLPRLAQIEAFQLWFLRELRAQGEVDGFDAAVVATDGERSQQRVTRVGPFTAFTEAGYLVRGDDGALQLLPRQPAPGLHGLIDDFVEAPAGESTAILIDPTRGELLKIESEKPRLFERLGQGGAVGYLILTIGAVGLLLAMLQSAWLTRGAVRVQGQLARIEQPDAGNPLGRVMLAVDQADGDDPELLELKLSEAVVREAPRLERFQGLLRLFVAVAPLLGLLGTVTGMILTFQAITVFGTNDPKLMAGGISQALVTTVLGLVVAIPLLFLNSLLQTRSRAIVQILDEQSALALARRLDRRSGASDV</sequence>
<feature type="transmembrane region" description="Helical" evidence="8">
    <location>
        <begin position="273"/>
        <end position="296"/>
    </location>
</feature>
<comment type="subcellular location">
    <subcellularLocation>
        <location evidence="1">Cell membrane</location>
        <topology evidence="1">Multi-pass membrane protein</topology>
    </subcellularLocation>
    <subcellularLocation>
        <location evidence="6">Membrane</location>
        <topology evidence="6">Multi-pass membrane protein</topology>
    </subcellularLocation>
</comment>
<keyword evidence="9" id="KW-0732">Signal</keyword>
<dbReference type="PANTHER" id="PTHR30625">
    <property type="entry name" value="PROTEIN TOLQ"/>
    <property type="match status" value="1"/>
</dbReference>
<evidence type="ECO:0000256" key="7">
    <source>
        <dbReference type="SAM" id="Coils"/>
    </source>
</evidence>
<evidence type="ECO:0000256" key="3">
    <source>
        <dbReference type="ARBA" id="ARBA00022692"/>
    </source>
</evidence>
<evidence type="ECO:0000256" key="8">
    <source>
        <dbReference type="SAM" id="Phobius"/>
    </source>
</evidence>
<dbReference type="RefSeq" id="WP_311365077.1">
    <property type="nucleotide sequence ID" value="NZ_JAVRIC010000012.1"/>
</dbReference>
<comment type="similarity">
    <text evidence="6">Belongs to the exbB/tolQ family.</text>
</comment>
<protein>
    <submittedName>
        <fullName evidence="11">MotA/TolQ/ExbB proton channel family protein</fullName>
    </submittedName>
</protein>
<evidence type="ECO:0000259" key="10">
    <source>
        <dbReference type="Pfam" id="PF01618"/>
    </source>
</evidence>
<dbReference type="InterPro" id="IPR017270">
    <property type="entry name" value="MotA/TolQ/ExbB-rel"/>
</dbReference>
<dbReference type="InterPro" id="IPR002898">
    <property type="entry name" value="MotA_ExbB_proton_chnl"/>
</dbReference>
<feature type="signal peptide" evidence="9">
    <location>
        <begin position="1"/>
        <end position="23"/>
    </location>
</feature>
<name>A0ABU2WJ71_9GAMM</name>
<feature type="transmembrane region" description="Helical" evidence="8">
    <location>
        <begin position="400"/>
        <end position="420"/>
    </location>
</feature>
<evidence type="ECO:0000256" key="4">
    <source>
        <dbReference type="ARBA" id="ARBA00022989"/>
    </source>
</evidence>
<keyword evidence="6" id="KW-0813">Transport</keyword>
<reference evidence="11 12" key="1">
    <citation type="submission" date="2023-09" db="EMBL/GenBank/DDBJ databases">
        <authorList>
            <person name="Rey-Velasco X."/>
        </authorList>
    </citation>
    <scope>NUCLEOTIDE SEQUENCE [LARGE SCALE GENOMIC DNA]</scope>
    <source>
        <strain evidence="11 12">W345</strain>
    </source>
</reference>
<keyword evidence="3 8" id="KW-0812">Transmembrane</keyword>
<gene>
    <name evidence="11" type="ORF">RM530_09950</name>
</gene>
<keyword evidence="7" id="KW-0175">Coiled coil</keyword>
<feature type="chain" id="PRO_5045213289" evidence="9">
    <location>
        <begin position="24"/>
        <end position="456"/>
    </location>
</feature>
<keyword evidence="4 8" id="KW-1133">Transmembrane helix</keyword>
<proteinExistence type="inferred from homology"/>
<organism evidence="11 12">
    <name type="scientific">Banduia mediterranea</name>
    <dbReference type="NCBI Taxonomy" id="3075609"/>
    <lineage>
        <taxon>Bacteria</taxon>
        <taxon>Pseudomonadati</taxon>
        <taxon>Pseudomonadota</taxon>
        <taxon>Gammaproteobacteria</taxon>
        <taxon>Nevskiales</taxon>
        <taxon>Algiphilaceae</taxon>
        <taxon>Banduia</taxon>
    </lineage>
</organism>
<evidence type="ECO:0000313" key="12">
    <source>
        <dbReference type="Proteomes" id="UP001254608"/>
    </source>
</evidence>